<reference evidence="1" key="1">
    <citation type="submission" date="2023-03" db="EMBL/GenBank/DDBJ databases">
        <title>Massive genome expansion in bonnet fungi (Mycena s.s.) driven by repeated elements and novel gene families across ecological guilds.</title>
        <authorList>
            <consortium name="Lawrence Berkeley National Laboratory"/>
            <person name="Harder C.B."/>
            <person name="Miyauchi S."/>
            <person name="Viragh M."/>
            <person name="Kuo A."/>
            <person name="Thoen E."/>
            <person name="Andreopoulos B."/>
            <person name="Lu D."/>
            <person name="Skrede I."/>
            <person name="Drula E."/>
            <person name="Henrissat B."/>
            <person name="Morin E."/>
            <person name="Kohler A."/>
            <person name="Barry K."/>
            <person name="LaButti K."/>
            <person name="Morin E."/>
            <person name="Salamov A."/>
            <person name="Lipzen A."/>
            <person name="Mereny Z."/>
            <person name="Hegedus B."/>
            <person name="Baldrian P."/>
            <person name="Stursova M."/>
            <person name="Weitz H."/>
            <person name="Taylor A."/>
            <person name="Grigoriev I.V."/>
            <person name="Nagy L.G."/>
            <person name="Martin F."/>
            <person name="Kauserud H."/>
        </authorList>
    </citation>
    <scope>NUCLEOTIDE SEQUENCE</scope>
    <source>
        <strain evidence="1">CBHHK002</strain>
    </source>
</reference>
<dbReference type="AlphaFoldDB" id="A0AAD7EG50"/>
<protein>
    <submittedName>
        <fullName evidence="1">Uncharacterized protein</fullName>
    </submittedName>
</protein>
<accession>A0AAD7EG50</accession>
<evidence type="ECO:0000313" key="1">
    <source>
        <dbReference type="EMBL" id="KAJ7321983.1"/>
    </source>
</evidence>
<comment type="caution">
    <text evidence="1">The sequence shown here is derived from an EMBL/GenBank/DDBJ whole genome shotgun (WGS) entry which is preliminary data.</text>
</comment>
<evidence type="ECO:0000313" key="2">
    <source>
        <dbReference type="Proteomes" id="UP001218218"/>
    </source>
</evidence>
<keyword evidence="2" id="KW-1185">Reference proteome</keyword>
<dbReference type="EMBL" id="JARIHO010000049">
    <property type="protein sequence ID" value="KAJ7321983.1"/>
    <property type="molecule type" value="Genomic_DNA"/>
</dbReference>
<sequence>MLYHGYLEAFALQILHSADKGILKFEGARRHFNTSSEQLSCGKSQSPRHSMSGKYGEQAEILEARCCADVVGEREEKGGVETSSTMSGKVRGSQLEGCERGLGPGCAWIPGSEMLVAECQKQLLQGRHPGLVNKEQTKEGQRTGKICSVVKILPALCFAYVDSLSTQGPLLVLCPPAHNLQRTCPGGTWNPGASAFAPGVNVRSGSCAHGIWNAIFADALNVRRTGGGGKNGGVKIGTRAQKDSQIQLGEAVEPVFGGKLLQERKKAMRDRQVAENAIGE</sequence>
<proteinExistence type="predicted"/>
<gene>
    <name evidence="1" type="ORF">DFH08DRAFT_818361</name>
</gene>
<dbReference type="Proteomes" id="UP001218218">
    <property type="component" value="Unassembled WGS sequence"/>
</dbReference>
<organism evidence="1 2">
    <name type="scientific">Mycena albidolilacea</name>
    <dbReference type="NCBI Taxonomy" id="1033008"/>
    <lineage>
        <taxon>Eukaryota</taxon>
        <taxon>Fungi</taxon>
        <taxon>Dikarya</taxon>
        <taxon>Basidiomycota</taxon>
        <taxon>Agaricomycotina</taxon>
        <taxon>Agaricomycetes</taxon>
        <taxon>Agaricomycetidae</taxon>
        <taxon>Agaricales</taxon>
        <taxon>Marasmiineae</taxon>
        <taxon>Mycenaceae</taxon>
        <taxon>Mycena</taxon>
    </lineage>
</organism>
<name>A0AAD7EG50_9AGAR</name>